<dbReference type="InterPro" id="IPR051477">
    <property type="entry name" value="Expansin_CellWall"/>
</dbReference>
<dbReference type="InterPro" id="IPR036908">
    <property type="entry name" value="RlpA-like_sf"/>
</dbReference>
<sequence>MPFFQKSVVAALLFISALFALAAAVPVEGARFEARTNTGQATYYIPGLGACGKTSQSTDYVVGVSKLLYDTYPGHTANPNNNPICGHKIQANYAGKSVTAIVVDRCEGCARNDLDFSPSAFQALAPLSAGRLNGVTWSWA</sequence>
<dbReference type="Proteomes" id="UP000027195">
    <property type="component" value="Unassembled WGS sequence"/>
</dbReference>
<evidence type="ECO:0000259" key="3">
    <source>
        <dbReference type="Pfam" id="PF03330"/>
    </source>
</evidence>
<name>A0A067MV36_BOTB1</name>
<dbReference type="InParanoid" id="A0A067MV36"/>
<gene>
    <name evidence="4" type="ORF">BOTBODRAFT_31621</name>
</gene>
<dbReference type="OrthoDB" id="406505at2759"/>
<dbReference type="EMBL" id="KL198031">
    <property type="protein sequence ID" value="KDQ15732.1"/>
    <property type="molecule type" value="Genomic_DNA"/>
</dbReference>
<dbReference type="STRING" id="930990.A0A067MV36"/>
<dbReference type="Gene3D" id="2.40.40.10">
    <property type="entry name" value="RlpA-like domain"/>
    <property type="match status" value="1"/>
</dbReference>
<dbReference type="PANTHER" id="PTHR31836">
    <property type="match status" value="1"/>
</dbReference>
<evidence type="ECO:0000256" key="2">
    <source>
        <dbReference type="SAM" id="SignalP"/>
    </source>
</evidence>
<dbReference type="CDD" id="cd22191">
    <property type="entry name" value="DPBB_RlpA_EXP_N-like"/>
    <property type="match status" value="1"/>
</dbReference>
<accession>A0A067MV36</accession>
<feature type="domain" description="RlpA-like protein double-psi beta-barrel" evidence="3">
    <location>
        <begin position="38"/>
        <end position="133"/>
    </location>
</feature>
<feature type="chain" id="PRO_5001645026" description="RlpA-like protein double-psi beta-barrel domain-containing protein" evidence="2">
    <location>
        <begin position="25"/>
        <end position="140"/>
    </location>
</feature>
<dbReference type="HOGENOM" id="CLU_047639_6_2_1"/>
<evidence type="ECO:0000313" key="4">
    <source>
        <dbReference type="EMBL" id="KDQ15732.1"/>
    </source>
</evidence>
<feature type="signal peptide" evidence="2">
    <location>
        <begin position="1"/>
        <end position="24"/>
    </location>
</feature>
<dbReference type="SUPFAM" id="SSF50685">
    <property type="entry name" value="Barwin-like endoglucanases"/>
    <property type="match status" value="1"/>
</dbReference>
<protein>
    <recommendedName>
        <fullName evidence="3">RlpA-like protein double-psi beta-barrel domain-containing protein</fullName>
    </recommendedName>
</protein>
<organism evidence="4 5">
    <name type="scientific">Botryobasidium botryosum (strain FD-172 SS1)</name>
    <dbReference type="NCBI Taxonomy" id="930990"/>
    <lineage>
        <taxon>Eukaryota</taxon>
        <taxon>Fungi</taxon>
        <taxon>Dikarya</taxon>
        <taxon>Basidiomycota</taxon>
        <taxon>Agaricomycotina</taxon>
        <taxon>Agaricomycetes</taxon>
        <taxon>Cantharellales</taxon>
        <taxon>Botryobasidiaceae</taxon>
        <taxon>Botryobasidium</taxon>
    </lineage>
</organism>
<dbReference type="PANTHER" id="PTHR31836:SF27">
    <property type="entry name" value="RLPA-LIKE PROTEIN DOUBLE-PSI BETA-BARREL DOMAIN-CONTAINING PROTEIN"/>
    <property type="match status" value="1"/>
</dbReference>
<keyword evidence="1 2" id="KW-0732">Signal</keyword>
<dbReference type="Pfam" id="PF03330">
    <property type="entry name" value="DPBB_1"/>
    <property type="match status" value="1"/>
</dbReference>
<dbReference type="InterPro" id="IPR009009">
    <property type="entry name" value="RlpA-like_DPBB"/>
</dbReference>
<evidence type="ECO:0000313" key="5">
    <source>
        <dbReference type="Proteomes" id="UP000027195"/>
    </source>
</evidence>
<reference evidence="5" key="1">
    <citation type="journal article" date="2014" name="Proc. Natl. Acad. Sci. U.S.A.">
        <title>Extensive sampling of basidiomycete genomes demonstrates inadequacy of the white-rot/brown-rot paradigm for wood decay fungi.</title>
        <authorList>
            <person name="Riley R."/>
            <person name="Salamov A.A."/>
            <person name="Brown D.W."/>
            <person name="Nagy L.G."/>
            <person name="Floudas D."/>
            <person name="Held B.W."/>
            <person name="Levasseur A."/>
            <person name="Lombard V."/>
            <person name="Morin E."/>
            <person name="Otillar R."/>
            <person name="Lindquist E.A."/>
            <person name="Sun H."/>
            <person name="LaButti K.M."/>
            <person name="Schmutz J."/>
            <person name="Jabbour D."/>
            <person name="Luo H."/>
            <person name="Baker S.E."/>
            <person name="Pisabarro A.G."/>
            <person name="Walton J.D."/>
            <person name="Blanchette R.A."/>
            <person name="Henrissat B."/>
            <person name="Martin F."/>
            <person name="Cullen D."/>
            <person name="Hibbett D.S."/>
            <person name="Grigoriev I.V."/>
        </authorList>
    </citation>
    <scope>NUCLEOTIDE SEQUENCE [LARGE SCALE GENOMIC DNA]</scope>
    <source>
        <strain evidence="5">FD-172 SS1</strain>
    </source>
</reference>
<dbReference type="AlphaFoldDB" id="A0A067MV36"/>
<keyword evidence="5" id="KW-1185">Reference proteome</keyword>
<evidence type="ECO:0000256" key="1">
    <source>
        <dbReference type="ARBA" id="ARBA00022729"/>
    </source>
</evidence>
<proteinExistence type="predicted"/>